<dbReference type="EMBL" id="JAIWYP010000019">
    <property type="protein sequence ID" value="KAH3692820.1"/>
    <property type="molecule type" value="Genomic_DNA"/>
</dbReference>
<comment type="caution">
    <text evidence="1">The sequence shown here is derived from an EMBL/GenBank/DDBJ whole genome shotgun (WGS) entry which is preliminary data.</text>
</comment>
<accession>A0A9D3Y6F0</accession>
<dbReference type="AlphaFoldDB" id="A0A9D3Y6F0"/>
<sequence>MVRLLKQIMTEILLDHPEAIVKDCFTRIAQLDKLKPLHEGLRLFLRHFLTRWKKAEPKNPLLLERIELVDTVLSRGKGHVLL</sequence>
<organism evidence="1 2">
    <name type="scientific">Dreissena polymorpha</name>
    <name type="common">Zebra mussel</name>
    <name type="synonym">Mytilus polymorpha</name>
    <dbReference type="NCBI Taxonomy" id="45954"/>
    <lineage>
        <taxon>Eukaryota</taxon>
        <taxon>Metazoa</taxon>
        <taxon>Spiralia</taxon>
        <taxon>Lophotrochozoa</taxon>
        <taxon>Mollusca</taxon>
        <taxon>Bivalvia</taxon>
        <taxon>Autobranchia</taxon>
        <taxon>Heteroconchia</taxon>
        <taxon>Euheterodonta</taxon>
        <taxon>Imparidentia</taxon>
        <taxon>Neoheterodontei</taxon>
        <taxon>Myida</taxon>
        <taxon>Dreissenoidea</taxon>
        <taxon>Dreissenidae</taxon>
        <taxon>Dreissena</taxon>
    </lineage>
</organism>
<gene>
    <name evidence="1" type="ORF">DPMN_194574</name>
</gene>
<evidence type="ECO:0000313" key="2">
    <source>
        <dbReference type="Proteomes" id="UP000828390"/>
    </source>
</evidence>
<evidence type="ECO:0000313" key="1">
    <source>
        <dbReference type="EMBL" id="KAH3692820.1"/>
    </source>
</evidence>
<proteinExistence type="predicted"/>
<reference evidence="1" key="1">
    <citation type="journal article" date="2019" name="bioRxiv">
        <title>The Genome of the Zebra Mussel, Dreissena polymorpha: A Resource for Invasive Species Research.</title>
        <authorList>
            <person name="McCartney M.A."/>
            <person name="Auch B."/>
            <person name="Kono T."/>
            <person name="Mallez S."/>
            <person name="Zhang Y."/>
            <person name="Obille A."/>
            <person name="Becker A."/>
            <person name="Abrahante J.E."/>
            <person name="Garbe J."/>
            <person name="Badalamenti J.P."/>
            <person name="Herman A."/>
            <person name="Mangelson H."/>
            <person name="Liachko I."/>
            <person name="Sullivan S."/>
            <person name="Sone E.D."/>
            <person name="Koren S."/>
            <person name="Silverstein K.A.T."/>
            <person name="Beckman K.B."/>
            <person name="Gohl D.M."/>
        </authorList>
    </citation>
    <scope>NUCLEOTIDE SEQUENCE</scope>
    <source>
        <strain evidence="1">Duluth1</strain>
        <tissue evidence="1">Whole animal</tissue>
    </source>
</reference>
<reference evidence="1" key="2">
    <citation type="submission" date="2020-11" db="EMBL/GenBank/DDBJ databases">
        <authorList>
            <person name="McCartney M.A."/>
            <person name="Auch B."/>
            <person name="Kono T."/>
            <person name="Mallez S."/>
            <person name="Becker A."/>
            <person name="Gohl D.M."/>
            <person name="Silverstein K.A.T."/>
            <person name="Koren S."/>
            <person name="Bechman K.B."/>
            <person name="Herman A."/>
            <person name="Abrahante J.E."/>
            <person name="Garbe J."/>
        </authorList>
    </citation>
    <scope>NUCLEOTIDE SEQUENCE</scope>
    <source>
        <strain evidence="1">Duluth1</strain>
        <tissue evidence="1">Whole animal</tissue>
    </source>
</reference>
<dbReference type="Proteomes" id="UP000828390">
    <property type="component" value="Unassembled WGS sequence"/>
</dbReference>
<keyword evidence="2" id="KW-1185">Reference proteome</keyword>
<name>A0A9D3Y6F0_DREPO</name>
<protein>
    <submittedName>
        <fullName evidence="1">Uncharacterized protein</fullName>
    </submittedName>
</protein>